<feature type="region of interest" description="Disordered" evidence="2">
    <location>
        <begin position="15"/>
        <end position="220"/>
    </location>
</feature>
<dbReference type="STRING" id="37360.A0A0G4IR31"/>
<accession>A0A0G4IR31</accession>
<evidence type="ECO:0000256" key="2">
    <source>
        <dbReference type="SAM" id="MobiDB-lite"/>
    </source>
</evidence>
<dbReference type="InterPro" id="IPR018034">
    <property type="entry name" value="Kri1"/>
</dbReference>
<dbReference type="Proteomes" id="UP000039324">
    <property type="component" value="Unassembled WGS sequence"/>
</dbReference>
<dbReference type="Pfam" id="PF12936">
    <property type="entry name" value="Kri1_C"/>
    <property type="match status" value="1"/>
</dbReference>
<dbReference type="EMBL" id="OVEO01000009">
    <property type="protein sequence ID" value="SPQ98058.1"/>
    <property type="molecule type" value="Genomic_DNA"/>
</dbReference>
<gene>
    <name evidence="4" type="ORF">PBRA_005952</name>
    <name evidence="5" type="ORF">PLBR_LOCUS5273</name>
</gene>
<keyword evidence="5" id="KW-0496">Mitochondrion</keyword>
<feature type="compositionally biased region" description="Basic residues" evidence="2">
    <location>
        <begin position="320"/>
        <end position="333"/>
    </location>
</feature>
<dbReference type="InterPro" id="IPR024626">
    <property type="entry name" value="Kri1-like_C"/>
</dbReference>
<sequence length="543" mass="61567">MDQLTINDEYRAKFEASKRQEELSKKSVKDALRKQLRAEQTNDDSDEPDGSETSSSSEEEDDEGVLLSSAVEADIQRTIDAIRKRDPRIYDASSRFYHDDDDEEGDGNAEPSQSANKKAGGRSVKQVLTEQLLQGDESLSDDDRDVGNAAPAEQQLAARRAFLEADTHDDVDNDEGFEMSVPTETNDMTDPSYAAFVEAKQKEAASRPVPESQTLSRLAGDDGKLSAEDLFLKEYIAGEWWKSERPAGWNKDQARMIRPGSRPATAAIDDNVSEDDAFLEAQDSFEAAYNFRFEEPGGTRLVTHPRVIEDSVRRVDDKRARRREARKRARQARKQAQVEAVKTEKNAWKEEMKALSALKRQELEQKRSVVAQVASGLDKDRLAEIDLEGDFDPDKFDQQMQELFDENWYGQDDGDIKATLKQGKNKKQKADASDDQEPSNGKTSTAALLDELYAMDFEDCLADGLRARFHYTSVPASSYGMTVEEILNAEDKDLNRKISIKQLTPYRTDRNLTSSWQDIQRDRNARHRRRQKRLSKQRPQSSE</sequence>
<dbReference type="AlphaFoldDB" id="A0A0G4IR31"/>
<feature type="compositionally biased region" description="Basic and acidic residues" evidence="2">
    <location>
        <begin position="15"/>
        <end position="37"/>
    </location>
</feature>
<dbReference type="OrthoDB" id="10252032at2759"/>
<dbReference type="PANTHER" id="PTHR14490">
    <property type="entry name" value="ZINC FINGER, ZZ TYPE"/>
    <property type="match status" value="1"/>
</dbReference>
<feature type="compositionally biased region" description="Basic and acidic residues" evidence="2">
    <location>
        <begin position="74"/>
        <end position="89"/>
    </location>
</feature>
<keyword evidence="6" id="KW-1185">Reference proteome</keyword>
<proteinExistence type="inferred from homology"/>
<geneLocation type="mitochondrion" evidence="5"/>
<feature type="compositionally biased region" description="Basic residues" evidence="2">
    <location>
        <begin position="524"/>
        <end position="536"/>
    </location>
</feature>
<feature type="region of interest" description="Disordered" evidence="2">
    <location>
        <begin position="421"/>
        <end position="442"/>
    </location>
</feature>
<feature type="compositionally biased region" description="Basic and acidic residues" evidence="2">
    <location>
        <begin position="161"/>
        <end position="170"/>
    </location>
</feature>
<name>A0A0G4IR31_PLABS</name>
<protein>
    <recommendedName>
        <fullName evidence="3">Kri1-like C-terminal domain-containing protein</fullName>
    </recommendedName>
</protein>
<dbReference type="PANTHER" id="PTHR14490:SF5">
    <property type="entry name" value="PROTEIN KRI1 HOMOLOG"/>
    <property type="match status" value="1"/>
</dbReference>
<dbReference type="Pfam" id="PF05178">
    <property type="entry name" value="Kri1"/>
    <property type="match status" value="1"/>
</dbReference>
<dbReference type="Proteomes" id="UP000290189">
    <property type="component" value="Unassembled WGS sequence"/>
</dbReference>
<dbReference type="EMBL" id="CDSF01000081">
    <property type="protein sequence ID" value="CEO97838.1"/>
    <property type="molecule type" value="Genomic_DNA"/>
</dbReference>
<comment type="similarity">
    <text evidence="1">Belongs to the KRI1 family.</text>
</comment>
<evidence type="ECO:0000313" key="7">
    <source>
        <dbReference type="Proteomes" id="UP000290189"/>
    </source>
</evidence>
<feature type="region of interest" description="Disordered" evidence="2">
    <location>
        <begin position="510"/>
        <end position="543"/>
    </location>
</feature>
<dbReference type="GO" id="GO:0000447">
    <property type="term" value="P:endonucleolytic cleavage in ITS1 to separate SSU-rRNA from 5.8S rRNA and LSU-rRNA from tricistronic rRNA transcript (SSU-rRNA, 5.8S rRNA, LSU-rRNA)"/>
    <property type="evidence" value="ECO:0007669"/>
    <property type="project" value="TreeGrafter"/>
</dbReference>
<evidence type="ECO:0000259" key="3">
    <source>
        <dbReference type="Pfam" id="PF12936"/>
    </source>
</evidence>
<feature type="domain" description="Kri1-like C-terminal" evidence="3">
    <location>
        <begin position="446"/>
        <end position="531"/>
    </location>
</feature>
<dbReference type="OMA" id="WDNYDPR"/>
<reference evidence="5 7" key="2">
    <citation type="submission" date="2018-03" db="EMBL/GenBank/DDBJ databases">
        <authorList>
            <person name="Fogelqvist J."/>
        </authorList>
    </citation>
    <scope>NUCLEOTIDE SEQUENCE [LARGE SCALE GENOMIC DNA]</scope>
</reference>
<organism evidence="4 6">
    <name type="scientific">Plasmodiophora brassicae</name>
    <name type="common">Clubroot disease agent</name>
    <dbReference type="NCBI Taxonomy" id="37360"/>
    <lineage>
        <taxon>Eukaryota</taxon>
        <taxon>Sar</taxon>
        <taxon>Rhizaria</taxon>
        <taxon>Endomyxa</taxon>
        <taxon>Phytomyxea</taxon>
        <taxon>Plasmodiophorida</taxon>
        <taxon>Plasmodiophoridae</taxon>
        <taxon>Plasmodiophora</taxon>
    </lineage>
</organism>
<evidence type="ECO:0000313" key="6">
    <source>
        <dbReference type="Proteomes" id="UP000039324"/>
    </source>
</evidence>
<evidence type="ECO:0000313" key="4">
    <source>
        <dbReference type="EMBL" id="CEO97838.1"/>
    </source>
</evidence>
<dbReference type="GO" id="GO:0005730">
    <property type="term" value="C:nucleolus"/>
    <property type="evidence" value="ECO:0007669"/>
    <property type="project" value="TreeGrafter"/>
</dbReference>
<dbReference type="GO" id="GO:0030686">
    <property type="term" value="C:90S preribosome"/>
    <property type="evidence" value="ECO:0007669"/>
    <property type="project" value="TreeGrafter"/>
</dbReference>
<feature type="compositionally biased region" description="Acidic residues" evidence="2">
    <location>
        <begin position="41"/>
        <end position="50"/>
    </location>
</feature>
<evidence type="ECO:0000256" key="1">
    <source>
        <dbReference type="ARBA" id="ARBA00007473"/>
    </source>
</evidence>
<reference evidence="4 6" key="1">
    <citation type="submission" date="2015-02" db="EMBL/GenBank/DDBJ databases">
        <authorList>
            <person name="Chooi Y.-H."/>
        </authorList>
    </citation>
    <scope>NUCLEOTIDE SEQUENCE [LARGE SCALE GENOMIC DNA]</scope>
    <source>
        <strain evidence="4">E3</strain>
    </source>
</reference>
<evidence type="ECO:0000313" key="5">
    <source>
        <dbReference type="EMBL" id="SPQ98058.1"/>
    </source>
</evidence>
<feature type="region of interest" description="Disordered" evidence="2">
    <location>
        <begin position="313"/>
        <end position="341"/>
    </location>
</feature>